<comment type="subcellular location">
    <subcellularLocation>
        <location evidence="1">Membrane</location>
        <topology evidence="1">Multi-pass membrane protein</topology>
    </subcellularLocation>
</comment>
<evidence type="ECO:0000256" key="4">
    <source>
        <dbReference type="ARBA" id="ARBA00022989"/>
    </source>
</evidence>
<dbReference type="PRINTS" id="PR01035">
    <property type="entry name" value="TCRTETA"/>
</dbReference>
<dbReference type="Gene3D" id="1.20.1250.20">
    <property type="entry name" value="MFS general substrate transporter like domains"/>
    <property type="match status" value="1"/>
</dbReference>
<dbReference type="SUPFAM" id="SSF103473">
    <property type="entry name" value="MFS general substrate transporter"/>
    <property type="match status" value="1"/>
</dbReference>
<proteinExistence type="predicted"/>
<dbReference type="InterPro" id="IPR001958">
    <property type="entry name" value="Tet-R_TetA/multi-R_MdtG-like"/>
</dbReference>
<feature type="transmembrane region" description="Helical" evidence="6">
    <location>
        <begin position="227"/>
        <end position="248"/>
    </location>
</feature>
<dbReference type="GO" id="GO:0022857">
    <property type="term" value="F:transmembrane transporter activity"/>
    <property type="evidence" value="ECO:0007669"/>
    <property type="project" value="InterPro"/>
</dbReference>
<comment type="caution">
    <text evidence="8">The sequence shown here is derived from an EMBL/GenBank/DDBJ whole genome shotgun (WGS) entry which is preliminary data.</text>
</comment>
<dbReference type="Pfam" id="PF07690">
    <property type="entry name" value="MFS_1"/>
    <property type="match status" value="1"/>
</dbReference>
<evidence type="ECO:0000256" key="5">
    <source>
        <dbReference type="ARBA" id="ARBA00023136"/>
    </source>
</evidence>
<protein>
    <submittedName>
        <fullName evidence="8">(African queen) hypothetical protein</fullName>
    </submittedName>
</protein>
<dbReference type="InterPro" id="IPR011701">
    <property type="entry name" value="MFS"/>
</dbReference>
<evidence type="ECO:0000256" key="6">
    <source>
        <dbReference type="SAM" id="Phobius"/>
    </source>
</evidence>
<dbReference type="GO" id="GO:0016020">
    <property type="term" value="C:membrane"/>
    <property type="evidence" value="ECO:0007669"/>
    <property type="project" value="UniProtKB-SubCell"/>
</dbReference>
<evidence type="ECO:0000256" key="1">
    <source>
        <dbReference type="ARBA" id="ARBA00004141"/>
    </source>
</evidence>
<feature type="transmembrane region" description="Helical" evidence="6">
    <location>
        <begin position="6"/>
        <end position="27"/>
    </location>
</feature>
<feature type="transmembrane region" description="Helical" evidence="6">
    <location>
        <begin position="380"/>
        <end position="399"/>
    </location>
</feature>
<evidence type="ECO:0000313" key="8">
    <source>
        <dbReference type="EMBL" id="CAG9559672.1"/>
    </source>
</evidence>
<dbReference type="InterPro" id="IPR020846">
    <property type="entry name" value="MFS_dom"/>
</dbReference>
<keyword evidence="2" id="KW-0813">Transport</keyword>
<dbReference type="PANTHER" id="PTHR23504:SF14">
    <property type="entry name" value="MAJOR FACILITATOR SUPERFAMILY DOMAIN-CONTAINING PROTEIN 9"/>
    <property type="match status" value="1"/>
</dbReference>
<keyword evidence="5 6" id="KW-0472">Membrane</keyword>
<keyword evidence="3 6" id="KW-0812">Transmembrane</keyword>
<name>A0A8J2QCE9_9NEOP</name>
<gene>
    <name evidence="8" type="ORF">DCHRY22_LOCUS1491</name>
</gene>
<feature type="transmembrane region" description="Helical" evidence="6">
    <location>
        <begin position="158"/>
        <end position="181"/>
    </location>
</feature>
<feature type="transmembrane region" description="Helical" evidence="6">
    <location>
        <begin position="298"/>
        <end position="316"/>
    </location>
</feature>
<reference evidence="8" key="1">
    <citation type="submission" date="2021-09" db="EMBL/GenBank/DDBJ databases">
        <authorList>
            <person name="Martin H S."/>
        </authorList>
    </citation>
    <scope>NUCLEOTIDE SEQUENCE</scope>
</reference>
<dbReference type="InterPro" id="IPR036259">
    <property type="entry name" value="MFS_trans_sf"/>
</dbReference>
<evidence type="ECO:0000313" key="9">
    <source>
        <dbReference type="Proteomes" id="UP000789524"/>
    </source>
</evidence>
<feature type="transmembrane region" description="Helical" evidence="6">
    <location>
        <begin position="260"/>
        <end position="278"/>
    </location>
</feature>
<evidence type="ECO:0000256" key="3">
    <source>
        <dbReference type="ARBA" id="ARBA00022692"/>
    </source>
</evidence>
<dbReference type="PROSITE" id="PS50850">
    <property type="entry name" value="MFS"/>
    <property type="match status" value="1"/>
</dbReference>
<keyword evidence="9" id="KW-1185">Reference proteome</keyword>
<organism evidence="8 9">
    <name type="scientific">Danaus chrysippus</name>
    <name type="common">African queen</name>
    <dbReference type="NCBI Taxonomy" id="151541"/>
    <lineage>
        <taxon>Eukaryota</taxon>
        <taxon>Metazoa</taxon>
        <taxon>Ecdysozoa</taxon>
        <taxon>Arthropoda</taxon>
        <taxon>Hexapoda</taxon>
        <taxon>Insecta</taxon>
        <taxon>Pterygota</taxon>
        <taxon>Neoptera</taxon>
        <taxon>Endopterygota</taxon>
        <taxon>Lepidoptera</taxon>
        <taxon>Glossata</taxon>
        <taxon>Ditrysia</taxon>
        <taxon>Papilionoidea</taxon>
        <taxon>Nymphalidae</taxon>
        <taxon>Danainae</taxon>
        <taxon>Danaini</taxon>
        <taxon>Danaina</taxon>
        <taxon>Danaus</taxon>
        <taxon>Anosia</taxon>
    </lineage>
</organism>
<dbReference type="Proteomes" id="UP000789524">
    <property type="component" value="Unassembled WGS sequence"/>
</dbReference>
<keyword evidence="4 6" id="KW-1133">Transmembrane helix</keyword>
<feature type="transmembrane region" description="Helical" evidence="6">
    <location>
        <begin position="39"/>
        <end position="59"/>
    </location>
</feature>
<feature type="domain" description="Major facilitator superfamily (MFS) profile" evidence="7">
    <location>
        <begin position="5"/>
        <end position="406"/>
    </location>
</feature>
<feature type="transmembrane region" description="Helical" evidence="6">
    <location>
        <begin position="71"/>
        <end position="98"/>
    </location>
</feature>
<dbReference type="OrthoDB" id="440553at2759"/>
<accession>A0A8J2QCE9</accession>
<dbReference type="PANTHER" id="PTHR23504">
    <property type="entry name" value="MAJOR FACILITATOR SUPERFAMILY DOMAIN-CONTAINING PROTEIN 10"/>
    <property type="match status" value="1"/>
</dbReference>
<dbReference type="EMBL" id="CAKASE010000044">
    <property type="protein sequence ID" value="CAG9559672.1"/>
    <property type="molecule type" value="Genomic_DNA"/>
</dbReference>
<evidence type="ECO:0000259" key="7">
    <source>
        <dbReference type="PROSITE" id="PS50850"/>
    </source>
</evidence>
<dbReference type="AlphaFoldDB" id="A0A8J2QCE9"/>
<evidence type="ECO:0000256" key="2">
    <source>
        <dbReference type="ARBA" id="ARBA00022448"/>
    </source>
</evidence>
<sequence>MMSFEISLLQFVAFLDLLAVGLIVPLIPNHVKQMGGSQLYIGLLGSIYASFQLGSGPLIGSLSDIRGRKPILFLTLLVCSVSYMTLGLTSSIAIIFVLRAVLGLFKQTQLLTKALVPDYEKVESKQSQIYGKMAAISGVGITLGPIFGGHIVEDFPHYGFTIIGAIVSTFFLINTGLIYMLPKTDSTIKTKAQTKNASQNFLQSLLSCSKQTFLELSKVEWPKYWKIFMFQALNSFAMGVYYSSYALYLKTQFGLTPKNIGYVVSIQGVIGAISSFLMGRINSLYVHDKDYSIRNNHVFLLLSMSLLGICLAFNIYMYSMLLIPLAVGNAVGRLVTLEMVLKRSKGDHRGTLIGASNSVRSLTGVVAPMVAGFIGEFFGISYVLYASFFSTFVGLIFSYQFRSKQSKVD</sequence>